<dbReference type="EMBL" id="LKEU01000015">
    <property type="protein sequence ID" value="OFV71771.1"/>
    <property type="molecule type" value="Genomic_DNA"/>
</dbReference>
<comment type="caution">
    <text evidence="1">The sequence shown here is derived from an EMBL/GenBank/DDBJ whole genome shotgun (WGS) entry which is preliminary data.</text>
</comment>
<dbReference type="Proteomes" id="UP000176244">
    <property type="component" value="Unassembled WGS sequence"/>
</dbReference>
<dbReference type="AlphaFoldDB" id="A0A1F2PM11"/>
<evidence type="ECO:0008006" key="3">
    <source>
        <dbReference type="Google" id="ProtNLM"/>
    </source>
</evidence>
<proteinExistence type="predicted"/>
<dbReference type="Gene3D" id="3.10.530.10">
    <property type="entry name" value="CPE0013-like"/>
    <property type="match status" value="1"/>
</dbReference>
<dbReference type="SUPFAM" id="SSF160148">
    <property type="entry name" value="CPE0013-like"/>
    <property type="match status" value="1"/>
</dbReference>
<sequence length="122" mass="13347">MEVTKLVCIGCPNGCGLTVEHSGKTIEKISDYGCKIGLEYAKNEFTEPKRIITTTVRVKAGDLPFVPVKTKDPVNKEKIFVVMKEISELEIESPVHVGDVIRSNIAGTGVDLVCTRNIKKVS</sequence>
<dbReference type="STRING" id="52694.ACWI_07440"/>
<dbReference type="OrthoDB" id="9811531at2"/>
<dbReference type="PANTHER" id="PTHR39450:SF1">
    <property type="entry name" value="DUF1667 DOMAIN-CONTAINING PROTEIN"/>
    <property type="match status" value="1"/>
</dbReference>
<evidence type="ECO:0000313" key="1">
    <source>
        <dbReference type="EMBL" id="OFV71771.1"/>
    </source>
</evidence>
<evidence type="ECO:0000313" key="2">
    <source>
        <dbReference type="Proteomes" id="UP000176244"/>
    </source>
</evidence>
<organism evidence="1 2">
    <name type="scientific">Acetobacterium wieringae</name>
    <dbReference type="NCBI Taxonomy" id="52694"/>
    <lineage>
        <taxon>Bacteria</taxon>
        <taxon>Bacillati</taxon>
        <taxon>Bacillota</taxon>
        <taxon>Clostridia</taxon>
        <taxon>Eubacteriales</taxon>
        <taxon>Eubacteriaceae</taxon>
        <taxon>Acetobacterium</taxon>
    </lineage>
</organism>
<dbReference type="RefSeq" id="WP_070370099.1">
    <property type="nucleotide sequence ID" value="NZ_LKEU01000015.1"/>
</dbReference>
<gene>
    <name evidence="1" type="ORF">ACWI_07440</name>
</gene>
<protein>
    <recommendedName>
        <fullName evidence="3">DUF1667 domain-containing protein</fullName>
    </recommendedName>
</protein>
<dbReference type="Pfam" id="PF07892">
    <property type="entry name" value="DUF1667"/>
    <property type="match status" value="1"/>
</dbReference>
<dbReference type="PANTHER" id="PTHR39450">
    <property type="entry name" value="MOLYBDOPTERIN OXIDOREDUCTASE, 4FE-4S CLUSTER-BINDING SUBUNIT"/>
    <property type="match status" value="1"/>
</dbReference>
<reference evidence="1 2" key="1">
    <citation type="submission" date="2015-09" db="EMBL/GenBank/DDBJ databases">
        <title>Genome sequence of Acetobacterium wieringae DSM 1911.</title>
        <authorList>
            <person name="Poehlein A."/>
            <person name="Bengelsdorf F.R."/>
            <person name="Schiel-Bengelsdorf B."/>
            <person name="Duerre P."/>
            <person name="Daniel R."/>
        </authorList>
    </citation>
    <scope>NUCLEOTIDE SEQUENCE [LARGE SCALE GENOMIC DNA]</scope>
    <source>
        <strain evidence="1 2">DSM 1911</strain>
    </source>
</reference>
<accession>A0A1F2PM11</accession>
<dbReference type="InterPro" id="IPR036593">
    <property type="entry name" value="CPE0013-like_sf"/>
</dbReference>
<dbReference type="InterPro" id="IPR012460">
    <property type="entry name" value="DUF1667"/>
</dbReference>
<name>A0A1F2PM11_9FIRM</name>